<dbReference type="AlphaFoldDB" id="A0A0G1KFJ6"/>
<sequence>MKKKAALTILGISFLIYGIIFAVDHLADAAISPTPEITPDAATIEKAKNDFLSNICASHGGVNCSIIRPDAAIICNDGTRDESTIIYAVPQCQNAVLSTVEQESDFMARSGCSPPSEMGCFNEQSYQNLYQKLQNAGLASSRLGQGELTQCRQEIADYTQKNNDYLLCLKENNRPALNLYGDRLVLPILKAFFCPMLYGYNATYDLEADICSCNAGYFMSGGQCQEANQICRSQHGQNSLAQNGNCYCRSGYQLNTATSECELKPTATSKTPVMIPTPIITTRITDNFTVDENYSSPEPLPSPYEFSTPEITSRPKITDTKSSPNFVSRMLNSIGSAIKNIINLFK</sequence>
<comment type="caution">
    <text evidence="1">The sequence shown here is derived from an EMBL/GenBank/DDBJ whole genome shotgun (WGS) entry which is preliminary data.</text>
</comment>
<dbReference type="EMBL" id="LCJR01000009">
    <property type="protein sequence ID" value="KKT82318.1"/>
    <property type="molecule type" value="Genomic_DNA"/>
</dbReference>
<reference evidence="1 2" key="1">
    <citation type="journal article" date="2015" name="Nature">
        <title>rRNA introns, odd ribosomes, and small enigmatic genomes across a large radiation of phyla.</title>
        <authorList>
            <person name="Brown C.T."/>
            <person name="Hug L.A."/>
            <person name="Thomas B.C."/>
            <person name="Sharon I."/>
            <person name="Castelle C.J."/>
            <person name="Singh A."/>
            <person name="Wilkins M.J."/>
            <person name="Williams K.H."/>
            <person name="Banfield J.F."/>
        </authorList>
    </citation>
    <scope>NUCLEOTIDE SEQUENCE [LARGE SCALE GENOMIC DNA]</scope>
</reference>
<accession>A0A0G1KFJ6</accession>
<evidence type="ECO:0000313" key="1">
    <source>
        <dbReference type="EMBL" id="KKT82318.1"/>
    </source>
</evidence>
<dbReference type="Proteomes" id="UP000034032">
    <property type="component" value="Unassembled WGS sequence"/>
</dbReference>
<gene>
    <name evidence="1" type="ORF">UW79_C0009G0032</name>
</gene>
<protein>
    <submittedName>
        <fullName evidence="1">Uncharacterized protein</fullName>
    </submittedName>
</protein>
<organism evidence="1 2">
    <name type="scientific">Candidatus Yanofskybacteria bacterium GW2011_GWA2_44_9</name>
    <dbReference type="NCBI Taxonomy" id="1619025"/>
    <lineage>
        <taxon>Bacteria</taxon>
        <taxon>Candidatus Yanofskyibacteriota</taxon>
    </lineage>
</organism>
<proteinExistence type="predicted"/>
<name>A0A0G1KFJ6_9BACT</name>
<evidence type="ECO:0000313" key="2">
    <source>
        <dbReference type="Proteomes" id="UP000034032"/>
    </source>
</evidence>